<keyword evidence="4" id="KW-1185">Reference proteome</keyword>
<dbReference type="Gene3D" id="1.10.238.20">
    <property type="entry name" value="Pheromone/general odorant binding protein domain"/>
    <property type="match status" value="3"/>
</dbReference>
<feature type="compositionally biased region" description="Basic and acidic residues" evidence="2">
    <location>
        <begin position="504"/>
        <end position="515"/>
    </location>
</feature>
<dbReference type="Proteomes" id="UP000299102">
    <property type="component" value="Unassembled WGS sequence"/>
</dbReference>
<dbReference type="GO" id="GO:0005615">
    <property type="term" value="C:extracellular space"/>
    <property type="evidence" value="ECO:0007669"/>
    <property type="project" value="TreeGrafter"/>
</dbReference>
<dbReference type="EMBL" id="BGZK01000251">
    <property type="protein sequence ID" value="GBP31819.1"/>
    <property type="molecule type" value="Genomic_DNA"/>
</dbReference>
<organism evidence="3 4">
    <name type="scientific">Eumeta variegata</name>
    <name type="common">Bagworm moth</name>
    <name type="synonym">Eumeta japonica</name>
    <dbReference type="NCBI Taxonomy" id="151549"/>
    <lineage>
        <taxon>Eukaryota</taxon>
        <taxon>Metazoa</taxon>
        <taxon>Ecdysozoa</taxon>
        <taxon>Arthropoda</taxon>
        <taxon>Hexapoda</taxon>
        <taxon>Insecta</taxon>
        <taxon>Pterygota</taxon>
        <taxon>Neoptera</taxon>
        <taxon>Endopterygota</taxon>
        <taxon>Lepidoptera</taxon>
        <taxon>Glossata</taxon>
        <taxon>Ditrysia</taxon>
        <taxon>Tineoidea</taxon>
        <taxon>Psychidae</taxon>
        <taxon>Oiketicinae</taxon>
        <taxon>Eumeta</taxon>
    </lineage>
</organism>
<comment type="caution">
    <text evidence="3">The sequence shown here is derived from an EMBL/GenBank/DDBJ whole genome shotgun (WGS) entry which is preliminary data.</text>
</comment>
<evidence type="ECO:0000313" key="3">
    <source>
        <dbReference type="EMBL" id="GBP31819.1"/>
    </source>
</evidence>
<dbReference type="SUPFAM" id="SSF47565">
    <property type="entry name" value="Insect pheromone/odorant-binding proteins"/>
    <property type="match status" value="3"/>
</dbReference>
<dbReference type="Pfam" id="PF01395">
    <property type="entry name" value="PBP_GOBP"/>
    <property type="match status" value="2"/>
</dbReference>
<sequence>MGTETENGTGVENGCGVENIIKCVTGCGIESDTGIHLEINRDTKDEGIRHTSMLAQLRALVVWARTNKRAEQCLPGQPIDQDGLLSEESAHTHAKKLLSDEEDLRKAQEMMHECSSVNDEPVSDGKKGCDRAMLVMNCLLKKADKGIRHIRGLIITTSPLKKPQRIRHTTKPAGPPPRALPSLIDLRRTLGVRLYRPFVDYKTRGPAARSPLHCEHLHGVYSEKSNSTKSSKMFKLGVIGFTLAIVAPKCVLGTTEEQKAKVQAQFLTVGAECITDYPLSGDDITAFKEKKFPDGDNAACFAACMFKKIGIMDDSGKLSSSGAQDAAKKVFDADEDLKKVEEFISTCSSVNDEDVGDDEKGCARAKLAHTCLVDNSAKDADLTDFQKSKLSDHFITFGVSCIAQNPLNFEDIQALKSLTMPKSDTAFCFFGCVLKRAGLLGSDGKLSPDAVLNVVNQVFDDKDERDKVIMVFTSCAYVNDASLDDDEKGCKRAKLVLSCLIKESDKGDGSDKAEGAVRSISTRNTVS</sequence>
<feature type="region of interest" description="Disordered" evidence="2">
    <location>
        <begin position="161"/>
        <end position="181"/>
    </location>
</feature>
<dbReference type="GO" id="GO:0007608">
    <property type="term" value="P:sensory perception of smell"/>
    <property type="evidence" value="ECO:0007669"/>
    <property type="project" value="TreeGrafter"/>
</dbReference>
<evidence type="ECO:0000256" key="1">
    <source>
        <dbReference type="ARBA" id="ARBA00022729"/>
    </source>
</evidence>
<dbReference type="InterPro" id="IPR006170">
    <property type="entry name" value="PBP/GOBP"/>
</dbReference>
<dbReference type="InterPro" id="IPR036728">
    <property type="entry name" value="PBP_GOBP_sf"/>
</dbReference>
<dbReference type="OrthoDB" id="7665616at2759"/>
<proteinExistence type="predicted"/>
<dbReference type="AlphaFoldDB" id="A0A4C1V009"/>
<accession>A0A4C1V009</accession>
<name>A0A4C1V009_EUMVA</name>
<keyword evidence="1" id="KW-0732">Signal</keyword>
<dbReference type="SMART" id="SM00708">
    <property type="entry name" value="PhBP"/>
    <property type="match status" value="2"/>
</dbReference>
<protein>
    <submittedName>
        <fullName evidence="3">Uncharacterized protein</fullName>
    </submittedName>
</protein>
<evidence type="ECO:0000256" key="2">
    <source>
        <dbReference type="SAM" id="MobiDB-lite"/>
    </source>
</evidence>
<dbReference type="PANTHER" id="PTHR11857">
    <property type="entry name" value="ODORANT BINDING PROTEIN-RELATED"/>
    <property type="match status" value="1"/>
</dbReference>
<evidence type="ECO:0000313" key="4">
    <source>
        <dbReference type="Proteomes" id="UP000299102"/>
    </source>
</evidence>
<feature type="region of interest" description="Disordered" evidence="2">
    <location>
        <begin position="504"/>
        <end position="527"/>
    </location>
</feature>
<dbReference type="GO" id="GO:0005549">
    <property type="term" value="F:odorant binding"/>
    <property type="evidence" value="ECO:0007669"/>
    <property type="project" value="InterPro"/>
</dbReference>
<reference evidence="3 4" key="1">
    <citation type="journal article" date="2019" name="Commun. Biol.">
        <title>The bagworm genome reveals a unique fibroin gene that provides high tensile strength.</title>
        <authorList>
            <person name="Kono N."/>
            <person name="Nakamura H."/>
            <person name="Ohtoshi R."/>
            <person name="Tomita M."/>
            <person name="Numata K."/>
            <person name="Arakawa K."/>
        </authorList>
    </citation>
    <scope>NUCLEOTIDE SEQUENCE [LARGE SCALE GENOMIC DNA]</scope>
</reference>
<gene>
    <name evidence="3" type="ORF">EVAR_81585_1</name>
</gene>
<dbReference type="CDD" id="cd23992">
    <property type="entry name" value="PBP_GOBP"/>
    <property type="match status" value="2"/>
</dbReference>